<evidence type="ECO:0000313" key="2">
    <source>
        <dbReference type="Proteomes" id="UP000001396"/>
    </source>
</evidence>
<proteinExistence type="predicted"/>
<gene>
    <name evidence="1" type="ORF">PPL_07672</name>
</gene>
<organism evidence="1 2">
    <name type="scientific">Heterostelium pallidum (strain ATCC 26659 / Pp 5 / PN500)</name>
    <name type="common">Cellular slime mold</name>
    <name type="synonym">Polysphondylium pallidum</name>
    <dbReference type="NCBI Taxonomy" id="670386"/>
    <lineage>
        <taxon>Eukaryota</taxon>
        <taxon>Amoebozoa</taxon>
        <taxon>Evosea</taxon>
        <taxon>Eumycetozoa</taxon>
        <taxon>Dictyostelia</taxon>
        <taxon>Acytosteliales</taxon>
        <taxon>Acytosteliaceae</taxon>
        <taxon>Heterostelium</taxon>
    </lineage>
</organism>
<comment type="caution">
    <text evidence="1">The sequence shown here is derived from an EMBL/GenBank/DDBJ whole genome shotgun (WGS) entry which is preliminary data.</text>
</comment>
<dbReference type="SMART" id="SM00248">
    <property type="entry name" value="ANK"/>
    <property type="match status" value="4"/>
</dbReference>
<sequence length="547" mass="64366">MNDTLCSVLFNRVLFKSIVIREKIFKYIYYINTILNYQKEKLIRCEHEHKLDSLVYYDFRKFYLKSLLTASSVGNLELIRFVTEHQEITNDEIDYQSILDVAVEYGQLSIVKFINELPRSDKYYFKSVIDKICRGKHPHLYMEMLQWFKDNRTEQCTRKSLEDATRKGELEVVMWLVENYSHCLSNLHRRNIVTFAAQSGNLQLVKWLVEKDIGDGSVSAIDSASQKGNLEIIKYLDGVQRAADDTTSGDDQRNYSTAMYVAMAEGHFEIVRWFNENRSAAVRYQYRVVMEEACRIGSLEMVQFIYREYEKAVVECGQAEIQPFSDKIMHFAAIYGFKDVVEFLMELEQQNKIVKQFVYMDTVSAMAKFEIFKYLFSKGIVYKLSNKSFDDFARYRDSTALEWFKRNTKLECSSHAYFNAIQFGNLENVIWIHENTTHSLESKHMDDAATRGYLDILCYLHDNGVQCSTNAIDYAYDVSIVKWLYNNRTERCTKRGIDHSITHQNIPKLKFLDQNIKDFKYTQLSKDKNSKCNYFIPKLKFIKDHSL</sequence>
<keyword evidence="2" id="KW-1185">Reference proteome</keyword>
<name>D3BGM0_HETP5</name>
<dbReference type="InterPro" id="IPR002110">
    <property type="entry name" value="Ankyrin_rpt"/>
</dbReference>
<reference evidence="1 2" key="1">
    <citation type="journal article" date="2011" name="Genome Res.">
        <title>Phylogeny-wide analysis of social amoeba genomes highlights ancient origins for complex intercellular communication.</title>
        <authorList>
            <person name="Heidel A.J."/>
            <person name="Lawal H.M."/>
            <person name="Felder M."/>
            <person name="Schilde C."/>
            <person name="Helps N.R."/>
            <person name="Tunggal B."/>
            <person name="Rivero F."/>
            <person name="John U."/>
            <person name="Schleicher M."/>
            <person name="Eichinger L."/>
            <person name="Platzer M."/>
            <person name="Noegel A.A."/>
            <person name="Schaap P."/>
            <person name="Gloeckner G."/>
        </authorList>
    </citation>
    <scope>NUCLEOTIDE SEQUENCE [LARGE SCALE GENOMIC DNA]</scope>
    <source>
        <strain evidence="2">ATCC 26659 / Pp 5 / PN500</strain>
    </source>
</reference>
<dbReference type="GeneID" id="31363153"/>
<dbReference type="Pfam" id="PF12796">
    <property type="entry name" value="Ank_2"/>
    <property type="match status" value="1"/>
</dbReference>
<dbReference type="RefSeq" id="XP_020431375.1">
    <property type="nucleotide sequence ID" value="XM_020578506.1"/>
</dbReference>
<dbReference type="InParanoid" id="D3BGM0"/>
<dbReference type="InterPro" id="IPR036770">
    <property type="entry name" value="Ankyrin_rpt-contain_sf"/>
</dbReference>
<accession>D3BGM0</accession>
<evidence type="ECO:0000313" key="1">
    <source>
        <dbReference type="EMBL" id="EFA79254.1"/>
    </source>
</evidence>
<dbReference type="AlphaFoldDB" id="D3BGM0"/>
<dbReference type="InterPro" id="IPR052050">
    <property type="entry name" value="SecEffector_AnkRepeat"/>
</dbReference>
<dbReference type="EMBL" id="ADBJ01000035">
    <property type="protein sequence ID" value="EFA79254.1"/>
    <property type="molecule type" value="Genomic_DNA"/>
</dbReference>
<dbReference type="PANTHER" id="PTHR46586:SF3">
    <property type="entry name" value="ANKYRIN REPEAT-CONTAINING PROTEIN"/>
    <property type="match status" value="1"/>
</dbReference>
<protein>
    <recommendedName>
        <fullName evidence="3">Ankyrin repeat protein</fullName>
    </recommendedName>
</protein>
<dbReference type="SUPFAM" id="SSF48403">
    <property type="entry name" value="Ankyrin repeat"/>
    <property type="match status" value="1"/>
</dbReference>
<evidence type="ECO:0008006" key="3">
    <source>
        <dbReference type="Google" id="ProtNLM"/>
    </source>
</evidence>
<dbReference type="PANTHER" id="PTHR46586">
    <property type="entry name" value="ANKYRIN REPEAT-CONTAINING PROTEIN"/>
    <property type="match status" value="1"/>
</dbReference>
<dbReference type="Proteomes" id="UP000001396">
    <property type="component" value="Unassembled WGS sequence"/>
</dbReference>
<dbReference type="Gene3D" id="1.25.40.20">
    <property type="entry name" value="Ankyrin repeat-containing domain"/>
    <property type="match status" value="1"/>
</dbReference>